<keyword evidence="2" id="KW-0238">DNA-binding</keyword>
<dbReference type="InterPro" id="IPR036869">
    <property type="entry name" value="J_dom_sf"/>
</dbReference>
<dbReference type="Pfam" id="PF00226">
    <property type="entry name" value="DnaJ"/>
    <property type="match status" value="1"/>
</dbReference>
<dbReference type="AlphaFoldDB" id="A0A0F5K561"/>
<evidence type="ECO:0000256" key="3">
    <source>
        <dbReference type="ARBA" id="ARBA00023186"/>
    </source>
</evidence>
<dbReference type="GO" id="GO:0051082">
    <property type="term" value="F:unfolded protein binding"/>
    <property type="evidence" value="ECO:0007669"/>
    <property type="project" value="InterPro"/>
</dbReference>
<dbReference type="GO" id="GO:0003677">
    <property type="term" value="F:DNA binding"/>
    <property type="evidence" value="ECO:0007669"/>
    <property type="project" value="UniProtKB-KW"/>
</dbReference>
<evidence type="ECO:0000256" key="2">
    <source>
        <dbReference type="ARBA" id="ARBA00023125"/>
    </source>
</evidence>
<dbReference type="PATRIC" id="fig|28092.6.peg.1067"/>
<dbReference type="InterPro" id="IPR008971">
    <property type="entry name" value="HSP40/DnaJ_pept-bd"/>
</dbReference>
<name>A0A0F5K561_9BURK</name>
<dbReference type="CDD" id="cd10747">
    <property type="entry name" value="DnaJ_C"/>
    <property type="match status" value="1"/>
</dbReference>
<dbReference type="PROSITE" id="PS50076">
    <property type="entry name" value="DNAJ_2"/>
    <property type="match status" value="1"/>
</dbReference>
<evidence type="ECO:0000256" key="4">
    <source>
        <dbReference type="SAM" id="MobiDB-lite"/>
    </source>
</evidence>
<evidence type="ECO:0000259" key="5">
    <source>
        <dbReference type="PROSITE" id="PS50076"/>
    </source>
</evidence>
<dbReference type="GO" id="GO:0042026">
    <property type="term" value="P:protein refolding"/>
    <property type="evidence" value="ECO:0007669"/>
    <property type="project" value="TreeGrafter"/>
</dbReference>
<dbReference type="Pfam" id="PF01556">
    <property type="entry name" value="DnaJ_C"/>
    <property type="match status" value="1"/>
</dbReference>
<proteinExistence type="predicted"/>
<dbReference type="GO" id="GO:0005737">
    <property type="term" value="C:cytoplasm"/>
    <property type="evidence" value="ECO:0007669"/>
    <property type="project" value="TreeGrafter"/>
</dbReference>
<dbReference type="InterPro" id="IPR018253">
    <property type="entry name" value="DnaJ_domain_CS"/>
</dbReference>
<gene>
    <name evidence="6" type="ORF">WM40_04495</name>
</gene>
<dbReference type="Proteomes" id="UP000033618">
    <property type="component" value="Unassembled WGS sequence"/>
</dbReference>
<dbReference type="CDD" id="cd06257">
    <property type="entry name" value="DnaJ"/>
    <property type="match status" value="1"/>
</dbReference>
<sequence length="329" mass="35430">MKYKDYYAILGLKRTASADDIKAAYRKLARQYHPDVNKADDAEARFKEVGEAYQVLKDPEKRAAYDQMGSNWRNGQDFQPPPNWNTGFDFGRRGGTGGAQQGEFGDFSDFFESMFGGATRRGPGSTGGTTGAGTSRRRGSTAAGQDHHAKVSIDLEDSYQGARRTITLRIPTVDALGRASTQERTLDVTIPKGVREGQHLRLTGQGAPAPGSGKAGDLYLELTFAPHKLYKVEGRDVSLELPLAPWEAALGATVSVPTPDGTVQLTIPPNTAAGRKLRLKGKGIPGSTPGDLYVNVQIALPPAGTSAARNAYLAMEQATHFDPRAHWTV</sequence>
<accession>A0A0F5K561</accession>
<dbReference type="Gene3D" id="1.10.287.110">
    <property type="entry name" value="DnaJ domain"/>
    <property type="match status" value="1"/>
</dbReference>
<dbReference type="EMBL" id="LAQU01000003">
    <property type="protein sequence ID" value="KKB64672.1"/>
    <property type="molecule type" value="Genomic_DNA"/>
</dbReference>
<protein>
    <submittedName>
        <fullName evidence="6">Cytochrome C biogenesis protein</fullName>
    </submittedName>
</protein>
<dbReference type="FunFam" id="2.60.260.20:FF:000013">
    <property type="entry name" value="DnaJ subfamily B member 11"/>
    <property type="match status" value="1"/>
</dbReference>
<feature type="domain" description="J" evidence="5">
    <location>
        <begin position="5"/>
        <end position="69"/>
    </location>
</feature>
<evidence type="ECO:0000313" key="6">
    <source>
        <dbReference type="EMBL" id="KKB64672.1"/>
    </source>
</evidence>
<keyword evidence="3" id="KW-0143">Chaperone</keyword>
<feature type="region of interest" description="Disordered" evidence="4">
    <location>
        <begin position="115"/>
        <end position="149"/>
    </location>
</feature>
<organism evidence="6 7">
    <name type="scientific">Robbsia andropogonis</name>
    <dbReference type="NCBI Taxonomy" id="28092"/>
    <lineage>
        <taxon>Bacteria</taxon>
        <taxon>Pseudomonadati</taxon>
        <taxon>Pseudomonadota</taxon>
        <taxon>Betaproteobacteria</taxon>
        <taxon>Burkholderiales</taxon>
        <taxon>Burkholderiaceae</taxon>
        <taxon>Robbsia</taxon>
    </lineage>
</organism>
<dbReference type="InterPro" id="IPR002939">
    <property type="entry name" value="DnaJ_C"/>
</dbReference>
<dbReference type="OrthoDB" id="9779889at2"/>
<dbReference type="Gene3D" id="2.60.260.20">
    <property type="entry name" value="Urease metallochaperone UreE, N-terminal domain"/>
    <property type="match status" value="2"/>
</dbReference>
<dbReference type="SMART" id="SM00271">
    <property type="entry name" value="DnaJ"/>
    <property type="match status" value="1"/>
</dbReference>
<dbReference type="InterPro" id="IPR001623">
    <property type="entry name" value="DnaJ_domain"/>
</dbReference>
<dbReference type="PANTHER" id="PTHR43096">
    <property type="entry name" value="DNAJ HOMOLOG 1, MITOCHONDRIAL-RELATED"/>
    <property type="match status" value="1"/>
</dbReference>
<evidence type="ECO:0000256" key="1">
    <source>
        <dbReference type="ARBA" id="ARBA00022490"/>
    </source>
</evidence>
<dbReference type="SUPFAM" id="SSF49493">
    <property type="entry name" value="HSP40/DnaJ peptide-binding domain"/>
    <property type="match status" value="2"/>
</dbReference>
<dbReference type="SUPFAM" id="SSF46565">
    <property type="entry name" value="Chaperone J-domain"/>
    <property type="match status" value="1"/>
</dbReference>
<dbReference type="RefSeq" id="WP_046152262.1">
    <property type="nucleotide sequence ID" value="NZ_CADFGU010000005.1"/>
</dbReference>
<evidence type="ECO:0000313" key="7">
    <source>
        <dbReference type="Proteomes" id="UP000033618"/>
    </source>
</evidence>
<comment type="caution">
    <text evidence="6">The sequence shown here is derived from an EMBL/GenBank/DDBJ whole genome shotgun (WGS) entry which is preliminary data.</text>
</comment>
<keyword evidence="7" id="KW-1185">Reference proteome</keyword>
<reference evidence="6 7" key="1">
    <citation type="submission" date="2015-03" db="EMBL/GenBank/DDBJ databases">
        <title>Draft Genome Sequence of Burkholderia andropogonis type strain ICMP2807, isolated from Sorghum bicolor.</title>
        <authorList>
            <person name="Lopes-Santos L."/>
            <person name="Castro D.B."/>
            <person name="Ottoboni L.M."/>
            <person name="Park D."/>
            <person name="Weirc B.S."/>
            <person name="Destefano S.A."/>
        </authorList>
    </citation>
    <scope>NUCLEOTIDE SEQUENCE [LARGE SCALE GENOMIC DNA]</scope>
    <source>
        <strain evidence="6 7">ICMP2807</strain>
    </source>
</reference>
<dbReference type="PROSITE" id="PS00636">
    <property type="entry name" value="DNAJ_1"/>
    <property type="match status" value="1"/>
</dbReference>
<dbReference type="PANTHER" id="PTHR43096:SF52">
    <property type="entry name" value="DNAJ HOMOLOG 1, MITOCHONDRIAL-RELATED"/>
    <property type="match status" value="1"/>
</dbReference>
<dbReference type="STRING" id="28092.WM40_04495"/>
<keyword evidence="1" id="KW-0963">Cytoplasm</keyword>
<dbReference type="PRINTS" id="PR00625">
    <property type="entry name" value="JDOMAIN"/>
</dbReference>
<dbReference type="FunFam" id="2.60.260.20:FF:000008">
    <property type="entry name" value="Curved DNA-binding protein"/>
    <property type="match status" value="1"/>
</dbReference>